<comment type="caution">
    <text evidence="2">The sequence shown here is derived from an EMBL/GenBank/DDBJ whole genome shotgun (WGS) entry which is preliminary data.</text>
</comment>
<protein>
    <submittedName>
        <fullName evidence="2">Uncharacterized protein</fullName>
    </submittedName>
</protein>
<accession>A0A3S5AZH0</accession>
<name>A0A3S5AZH0_9PLAT</name>
<evidence type="ECO:0000256" key="1">
    <source>
        <dbReference type="SAM" id="MobiDB-lite"/>
    </source>
</evidence>
<feature type="compositionally biased region" description="Polar residues" evidence="1">
    <location>
        <begin position="166"/>
        <end position="176"/>
    </location>
</feature>
<feature type="region of interest" description="Disordered" evidence="1">
    <location>
        <begin position="266"/>
        <end position="291"/>
    </location>
</feature>
<feature type="region of interest" description="Disordered" evidence="1">
    <location>
        <begin position="138"/>
        <end position="188"/>
    </location>
</feature>
<feature type="compositionally biased region" description="Low complexity" evidence="1">
    <location>
        <begin position="138"/>
        <end position="150"/>
    </location>
</feature>
<dbReference type="Proteomes" id="UP000784294">
    <property type="component" value="Unassembled WGS sequence"/>
</dbReference>
<dbReference type="EMBL" id="CAAALY010269670">
    <property type="protein sequence ID" value="VEL41511.1"/>
    <property type="molecule type" value="Genomic_DNA"/>
</dbReference>
<keyword evidence="3" id="KW-1185">Reference proteome</keyword>
<feature type="compositionally biased region" description="Low complexity" evidence="1">
    <location>
        <begin position="65"/>
        <end position="77"/>
    </location>
</feature>
<evidence type="ECO:0000313" key="3">
    <source>
        <dbReference type="Proteomes" id="UP000784294"/>
    </source>
</evidence>
<evidence type="ECO:0000313" key="2">
    <source>
        <dbReference type="EMBL" id="VEL41511.1"/>
    </source>
</evidence>
<dbReference type="AlphaFoldDB" id="A0A3S5AZH0"/>
<gene>
    <name evidence="2" type="ORF">PXEA_LOCUS34951</name>
</gene>
<organism evidence="2 3">
    <name type="scientific">Protopolystoma xenopodis</name>
    <dbReference type="NCBI Taxonomy" id="117903"/>
    <lineage>
        <taxon>Eukaryota</taxon>
        <taxon>Metazoa</taxon>
        <taxon>Spiralia</taxon>
        <taxon>Lophotrochozoa</taxon>
        <taxon>Platyhelminthes</taxon>
        <taxon>Monogenea</taxon>
        <taxon>Polyopisthocotylea</taxon>
        <taxon>Polystomatidea</taxon>
        <taxon>Polystomatidae</taxon>
        <taxon>Protopolystoma</taxon>
    </lineage>
</organism>
<feature type="region of interest" description="Disordered" evidence="1">
    <location>
        <begin position="65"/>
        <end position="99"/>
    </location>
</feature>
<sequence length="291" mass="31758">MHARGNCHVKASEYVKCDTVSHAAVGCQPEPPLHNTHTDTHRHTHRVTSMYSYTQISGLNMTISSRSPSPLNPSRWPEVIRPRGTPSDTPTLAARPGRPPLRPSDPWACLSVCLLPRFAGLTGTLGISIHHKATRLPVVTSSSRPTSPDRCPGPHDRGLRRATSPFGRQSLGSGSREQAPLRQRYPHDAGDDCETRFTCRPLSLLPRLPASLLQLHLMKWVEMAVDLGPSSQRQRSVLNRGLERLATYPPAGLFEPGGIHVASRPRANGVSPSDGLARSHATNVRQLPALT</sequence>
<proteinExistence type="predicted"/>
<reference evidence="2" key="1">
    <citation type="submission" date="2018-11" db="EMBL/GenBank/DDBJ databases">
        <authorList>
            <consortium name="Pathogen Informatics"/>
        </authorList>
    </citation>
    <scope>NUCLEOTIDE SEQUENCE</scope>
</reference>